<dbReference type="Proteomes" id="UP000025241">
    <property type="component" value="Chromosome I"/>
</dbReference>
<dbReference type="AlphaFoldDB" id="A0A024HBK0"/>
<proteinExistence type="predicted"/>
<sequence>MRELARRLARELGFGAADLDGMHQGDLLWWLGEDGA</sequence>
<name>A0A024HBK0_PSEKB</name>
<reference evidence="1 2" key="1">
    <citation type="submission" date="2013-03" db="EMBL/GenBank/DDBJ databases">
        <authorList>
            <person name="Linke B."/>
        </authorList>
    </citation>
    <scope>NUCLEOTIDE SEQUENCE [LARGE SCALE GENOMIC DNA]</scope>
    <source>
        <strain evidence="1 2">B13</strain>
    </source>
</reference>
<gene>
    <name evidence="1" type="ORF">PKB_0577</name>
</gene>
<keyword evidence="2" id="KW-1185">Reference proteome</keyword>
<evidence type="ECO:0000313" key="2">
    <source>
        <dbReference type="Proteomes" id="UP000025241"/>
    </source>
</evidence>
<dbReference type="HOGENOM" id="CLU_220472_0_0_6"/>
<dbReference type="STRING" id="1301098.PKB_0577"/>
<evidence type="ECO:0000313" key="1">
    <source>
        <dbReference type="EMBL" id="CDF81954.1"/>
    </source>
</evidence>
<organism evidence="1 2">
    <name type="scientific">Pseudomonas knackmussii (strain DSM 6978 / CCUG 54928 / LMG 23759 / B13)</name>
    <dbReference type="NCBI Taxonomy" id="1301098"/>
    <lineage>
        <taxon>Bacteria</taxon>
        <taxon>Pseudomonadati</taxon>
        <taxon>Pseudomonadota</taxon>
        <taxon>Gammaproteobacteria</taxon>
        <taxon>Pseudomonadales</taxon>
        <taxon>Pseudomonadaceae</taxon>
        <taxon>Pseudomonas</taxon>
    </lineage>
</organism>
<dbReference type="KEGG" id="pkc:PKB_0577"/>
<dbReference type="EMBL" id="HG322950">
    <property type="protein sequence ID" value="CDF81954.1"/>
    <property type="molecule type" value="Genomic_DNA"/>
</dbReference>
<protein>
    <submittedName>
        <fullName evidence="1">Uncharacterized protein</fullName>
    </submittedName>
</protein>
<accession>A0A024HBK0</accession>
<reference evidence="1 2" key="2">
    <citation type="submission" date="2014-05" db="EMBL/GenBank/DDBJ databases">
        <title>Genome sequence of the 3-chlorobenzoate degrading bacterium Pseudomonas knackmussii B13 shows multiple evidence for horizontal gene transfer.</title>
        <authorList>
            <person name="Miyazaki R."/>
            <person name="Bertelli C."/>
            <person name="Falquet L."/>
            <person name="Robinson-Rechavi M."/>
            <person name="Gharib W."/>
            <person name="Roy S."/>
            <person name="Van der Meer J.R."/>
        </authorList>
    </citation>
    <scope>NUCLEOTIDE SEQUENCE [LARGE SCALE GENOMIC DNA]</scope>
    <source>
        <strain evidence="1 2">B13</strain>
    </source>
</reference>